<proteinExistence type="predicted"/>
<feature type="transmembrane region" description="Helical" evidence="1">
    <location>
        <begin position="115"/>
        <end position="139"/>
    </location>
</feature>
<dbReference type="OrthoDB" id="2706144at2"/>
<dbReference type="PANTHER" id="PTHR35531:SF1">
    <property type="entry name" value="INNER MEMBRANE PROTEIN YBCI-RELATED"/>
    <property type="match status" value="1"/>
</dbReference>
<accession>A0A0M2SZ55</accession>
<dbReference type="GO" id="GO:0016787">
    <property type="term" value="F:hydrolase activity"/>
    <property type="evidence" value="ECO:0007669"/>
    <property type="project" value="UniProtKB-KW"/>
</dbReference>
<keyword evidence="1" id="KW-1133">Transmembrane helix</keyword>
<keyword evidence="3" id="KW-1185">Reference proteome</keyword>
<keyword evidence="1" id="KW-0812">Transmembrane</keyword>
<keyword evidence="2" id="KW-0378">Hydrolase</keyword>
<reference evidence="2 3" key="1">
    <citation type="submission" date="2015-04" db="EMBL/GenBank/DDBJ databases">
        <title>Taxonomic description and genome sequence of Bacillus campisalis sp. nov., a novel member of the genus Bacillus isolated from solar saltern.</title>
        <authorList>
            <person name="Mathan Kumar R."/>
            <person name="Kaur G."/>
            <person name="Kumar A."/>
            <person name="Singh N.K."/>
            <person name="Kaur N."/>
            <person name="Kumar N."/>
            <person name="Mayilraj S."/>
        </authorList>
    </citation>
    <scope>NUCLEOTIDE SEQUENCE [LARGE SCALE GENOMIC DNA]</scope>
    <source>
        <strain evidence="2 3">SA2-6</strain>
    </source>
</reference>
<dbReference type="PATRIC" id="fig|1408103.3.peg.962"/>
<gene>
    <name evidence="2" type="ORF">WQ57_04270</name>
</gene>
<comment type="caution">
    <text evidence="2">The sequence shown here is derived from an EMBL/GenBank/DDBJ whole genome shotgun (WGS) entry which is preliminary data.</text>
</comment>
<dbReference type="EMBL" id="LAYY01000003">
    <property type="protein sequence ID" value="KKK39443.1"/>
    <property type="molecule type" value="Genomic_DNA"/>
</dbReference>
<keyword evidence="1" id="KW-0472">Membrane</keyword>
<organism evidence="2 3">
    <name type="scientific">Mesobacillus campisalis</name>
    <dbReference type="NCBI Taxonomy" id="1408103"/>
    <lineage>
        <taxon>Bacteria</taxon>
        <taxon>Bacillati</taxon>
        <taxon>Bacillota</taxon>
        <taxon>Bacilli</taxon>
        <taxon>Bacillales</taxon>
        <taxon>Bacillaceae</taxon>
        <taxon>Mesobacillus</taxon>
    </lineage>
</organism>
<dbReference type="Proteomes" id="UP000034166">
    <property type="component" value="Unassembled WGS sequence"/>
</dbReference>
<feature type="transmembrane region" description="Helical" evidence="1">
    <location>
        <begin position="60"/>
        <end position="78"/>
    </location>
</feature>
<protein>
    <submittedName>
        <fullName evidence="2">Hydrolase</fullName>
    </submittedName>
</protein>
<name>A0A0M2SZ55_9BACI</name>
<dbReference type="InterPro" id="IPR007404">
    <property type="entry name" value="YdjM-like"/>
</dbReference>
<dbReference type="PANTHER" id="PTHR35531">
    <property type="entry name" value="INNER MEMBRANE PROTEIN YBCI-RELATED"/>
    <property type="match status" value="1"/>
</dbReference>
<dbReference type="Pfam" id="PF04307">
    <property type="entry name" value="YdjM"/>
    <property type="match status" value="1"/>
</dbReference>
<evidence type="ECO:0000313" key="3">
    <source>
        <dbReference type="Proteomes" id="UP000034166"/>
    </source>
</evidence>
<sequence length="208" mass="22202">MNGTGHMLIGAGIGFVAANSYQADPAGTALLVAVGTVSGLMPDIDIDGKLSNRITFSHKTIKYTAQLIAFLMMLYSFFEGTGNERWLGIAVGAGVFFLSGLITQRRMLTVTGAGVLAGGLALQESWLVLLGVFIIIASFVPHRSYTHSLIGAVFFGVIAYQFEQSIGFAGVFEAAVAGYASHLLADMKILPFNRRGIKLFLPFSSKEL</sequence>
<evidence type="ECO:0000313" key="2">
    <source>
        <dbReference type="EMBL" id="KKK39443.1"/>
    </source>
</evidence>
<evidence type="ECO:0000256" key="1">
    <source>
        <dbReference type="SAM" id="Phobius"/>
    </source>
</evidence>
<dbReference type="RefSeq" id="WP_046522478.1">
    <property type="nucleotide sequence ID" value="NZ_LAYY01000003.1"/>
</dbReference>
<dbReference type="AlphaFoldDB" id="A0A0M2SZ55"/>
<feature type="transmembrane region" description="Helical" evidence="1">
    <location>
        <begin position="84"/>
        <end position="103"/>
    </location>
</feature>